<accession>B9XCP4</accession>
<keyword evidence="1" id="KW-0472">Membrane</keyword>
<name>B9XCP4_PEDPL</name>
<keyword evidence="3" id="KW-1185">Reference proteome</keyword>
<feature type="transmembrane region" description="Helical" evidence="1">
    <location>
        <begin position="74"/>
        <end position="93"/>
    </location>
</feature>
<reference evidence="2 3" key="1">
    <citation type="journal article" date="2011" name="J. Bacteriol.">
        <title>Genome sequence of 'Pedosphaera parvula' Ellin514, an aerobic Verrucomicrobial isolate from pasture soil.</title>
        <authorList>
            <person name="Kant R."/>
            <person name="van Passel M.W."/>
            <person name="Sangwan P."/>
            <person name="Palva A."/>
            <person name="Lucas S."/>
            <person name="Copeland A."/>
            <person name="Lapidus A."/>
            <person name="Glavina Del Rio T."/>
            <person name="Dalin E."/>
            <person name="Tice H."/>
            <person name="Bruce D."/>
            <person name="Goodwin L."/>
            <person name="Pitluck S."/>
            <person name="Chertkov O."/>
            <person name="Larimer F.W."/>
            <person name="Land M.L."/>
            <person name="Hauser L."/>
            <person name="Brettin T.S."/>
            <person name="Detter J.C."/>
            <person name="Han S."/>
            <person name="de Vos W.M."/>
            <person name="Janssen P.H."/>
            <person name="Smidt H."/>
        </authorList>
    </citation>
    <scope>NUCLEOTIDE SEQUENCE [LARGE SCALE GENOMIC DNA]</scope>
    <source>
        <strain evidence="2 3">Ellin514</strain>
    </source>
</reference>
<comment type="caution">
    <text evidence="2">The sequence shown here is derived from an EMBL/GenBank/DDBJ whole genome shotgun (WGS) entry which is preliminary data.</text>
</comment>
<dbReference type="Proteomes" id="UP000003688">
    <property type="component" value="Unassembled WGS sequence"/>
</dbReference>
<dbReference type="EMBL" id="ABOX02000005">
    <property type="protein sequence ID" value="EEF62240.1"/>
    <property type="molecule type" value="Genomic_DNA"/>
</dbReference>
<evidence type="ECO:0000313" key="3">
    <source>
        <dbReference type="Proteomes" id="UP000003688"/>
    </source>
</evidence>
<proteinExistence type="predicted"/>
<protein>
    <submittedName>
        <fullName evidence="2">Uncharacterized protein</fullName>
    </submittedName>
</protein>
<keyword evidence="1" id="KW-1133">Transmembrane helix</keyword>
<evidence type="ECO:0000313" key="2">
    <source>
        <dbReference type="EMBL" id="EEF62240.1"/>
    </source>
</evidence>
<feature type="transmembrane region" description="Helical" evidence="1">
    <location>
        <begin position="41"/>
        <end position="62"/>
    </location>
</feature>
<dbReference type="STRING" id="320771.Cflav_PD4875"/>
<gene>
    <name evidence="2" type="ORF">Cflav_PD4875</name>
</gene>
<keyword evidence="1" id="KW-0812">Transmembrane</keyword>
<dbReference type="AlphaFoldDB" id="B9XCP4"/>
<feature type="transmembrane region" description="Helical" evidence="1">
    <location>
        <begin position="14"/>
        <end position="35"/>
    </location>
</feature>
<sequence>MPFIPKGNVACMRAFYRALIIANIIVLILVFWSGSNGYRTHYVYDTLTIDLCPWLGLALCLASISTSIHSRTKILGIILVILSFLAAGAPHLAY</sequence>
<organism evidence="2 3">
    <name type="scientific">Pedosphaera parvula (strain Ellin514)</name>
    <dbReference type="NCBI Taxonomy" id="320771"/>
    <lineage>
        <taxon>Bacteria</taxon>
        <taxon>Pseudomonadati</taxon>
        <taxon>Verrucomicrobiota</taxon>
        <taxon>Pedosphaerae</taxon>
        <taxon>Pedosphaerales</taxon>
        <taxon>Pedosphaeraceae</taxon>
        <taxon>Pedosphaera</taxon>
    </lineage>
</organism>
<dbReference type="RefSeq" id="WP_007413592.1">
    <property type="nucleotide sequence ID" value="NZ_ABOX02000005.1"/>
</dbReference>
<evidence type="ECO:0000256" key="1">
    <source>
        <dbReference type="SAM" id="Phobius"/>
    </source>
</evidence>